<evidence type="ECO:0000256" key="2">
    <source>
        <dbReference type="ARBA" id="ARBA00022679"/>
    </source>
</evidence>
<proteinExistence type="predicted"/>
<dbReference type="Gene3D" id="3.40.50.150">
    <property type="entry name" value="Vaccinia Virus protein VP39"/>
    <property type="match status" value="1"/>
</dbReference>
<dbReference type="InterPro" id="IPR020598">
    <property type="entry name" value="rRNA_Ade_methylase_Trfase_N"/>
</dbReference>
<keyword evidence="1 5" id="KW-0489">Methyltransferase</keyword>
<dbReference type="OrthoDB" id="9805585at2"/>
<dbReference type="SMART" id="SM00650">
    <property type="entry name" value="rADc"/>
    <property type="match status" value="1"/>
</dbReference>
<dbReference type="STRING" id="401562.NS365_15095"/>
<evidence type="ECO:0000259" key="4">
    <source>
        <dbReference type="SMART" id="SM00650"/>
    </source>
</evidence>
<dbReference type="InterPro" id="IPR029063">
    <property type="entry name" value="SAM-dependent_MTases_sf"/>
</dbReference>
<evidence type="ECO:0000313" key="6">
    <source>
        <dbReference type="Proteomes" id="UP000078272"/>
    </source>
</evidence>
<dbReference type="SUPFAM" id="SSF53335">
    <property type="entry name" value="S-adenosyl-L-methionine-dependent methyltransferases"/>
    <property type="match status" value="1"/>
</dbReference>
<dbReference type="EMBL" id="LDPZ01000037">
    <property type="protein sequence ID" value="KTQ90096.1"/>
    <property type="molecule type" value="Genomic_DNA"/>
</dbReference>
<accession>A0A175R7C3</accession>
<name>A0A175R7C3_9HYPH</name>
<sequence length="205" mass="22273">MSTTPLRKPPLAEASFLREWLRQPLKVGAVSPSSRALAERMASYVPLPGEDGVILELGPGTGVVTRALLKRGVEADRLLCLEYAPEFCALLRSLFPAVHILRGDAYRPGADLDAWLDGRPLAAVVSSLPLMARPEDERSAALGAYLDRLPVGAPFVQFTYSPALPVRPERVEAKVEVSPWVKLNIPPARVLVYRRGCPKLAGTIS</sequence>
<organism evidence="5 6">
    <name type="scientific">Aureimonas ureilytica</name>
    <dbReference type="NCBI Taxonomy" id="401562"/>
    <lineage>
        <taxon>Bacteria</taxon>
        <taxon>Pseudomonadati</taxon>
        <taxon>Pseudomonadota</taxon>
        <taxon>Alphaproteobacteria</taxon>
        <taxon>Hyphomicrobiales</taxon>
        <taxon>Aurantimonadaceae</taxon>
        <taxon>Aureimonas</taxon>
    </lineage>
</organism>
<dbReference type="Proteomes" id="UP000078272">
    <property type="component" value="Unassembled WGS sequence"/>
</dbReference>
<keyword evidence="2 5" id="KW-0808">Transferase</keyword>
<dbReference type="CDD" id="cd02440">
    <property type="entry name" value="AdoMet_MTases"/>
    <property type="match status" value="1"/>
</dbReference>
<comment type="caution">
    <text evidence="5">The sequence shown here is derived from an EMBL/GenBank/DDBJ whole genome shotgun (WGS) entry which is preliminary data.</text>
</comment>
<gene>
    <name evidence="5" type="ORF">NS226_16315</name>
</gene>
<evidence type="ECO:0000313" key="5">
    <source>
        <dbReference type="EMBL" id="KTQ90096.1"/>
    </source>
</evidence>
<evidence type="ECO:0000256" key="1">
    <source>
        <dbReference type="ARBA" id="ARBA00022603"/>
    </source>
</evidence>
<reference evidence="5 6" key="1">
    <citation type="journal article" date="2016" name="Front. Microbiol.">
        <title>Genomic Resource of Rice Seed Associated Bacteria.</title>
        <authorList>
            <person name="Midha S."/>
            <person name="Bansal K."/>
            <person name="Sharma S."/>
            <person name="Kumar N."/>
            <person name="Patil P.P."/>
            <person name="Chaudhry V."/>
            <person name="Patil P.B."/>
        </authorList>
    </citation>
    <scope>NUCLEOTIDE SEQUENCE [LARGE SCALE GENOMIC DNA]</scope>
    <source>
        <strain evidence="5 6">NS226</strain>
    </source>
</reference>
<dbReference type="GO" id="GO:0000179">
    <property type="term" value="F:rRNA (adenine-N6,N6-)-dimethyltransferase activity"/>
    <property type="evidence" value="ECO:0007669"/>
    <property type="project" value="InterPro"/>
</dbReference>
<evidence type="ECO:0000256" key="3">
    <source>
        <dbReference type="ARBA" id="ARBA00022691"/>
    </source>
</evidence>
<dbReference type="PATRIC" id="fig|401562.3.peg.2986"/>
<feature type="domain" description="Ribosomal RNA adenine methylase transferase N-terminal" evidence="4">
    <location>
        <begin position="37"/>
        <end position="179"/>
    </location>
</feature>
<keyword evidence="3" id="KW-0949">S-adenosyl-L-methionine</keyword>
<dbReference type="AlphaFoldDB" id="A0A175R7C3"/>
<protein>
    <submittedName>
        <fullName evidence="5">Phospholipid methyltransferase</fullName>
    </submittedName>
</protein>